<keyword evidence="2" id="KW-1185">Reference proteome</keyword>
<dbReference type="eggNOG" id="arCOG05547">
    <property type="taxonomic scope" value="Archaea"/>
</dbReference>
<dbReference type="PATRIC" id="fig|768679.9.peg.517"/>
<dbReference type="Proteomes" id="UP000002654">
    <property type="component" value="Chromosome"/>
</dbReference>
<sequence>MRAKLKAFFITFFPLLVFSIYIAAPSTGGSMFKATEPASVSLNVAGAGMAIRDGTLYLYSSPYGSWSYPDALSIAVNGPYMYIATNCSLGIPPYLSGPGTYTLNLVVPPAFQGTCYVNFTYMRWLQTVWVKVKEIDWYPDVSQRVVLKLNGTGWQLLQIGESGELYAWSIPIGRLPFPGCVVEQAGALATVQVIDYAPLREGLVLGGELALLPHPGGPVERYTFLVNMSGPTTLYIYPAPCIPPTYTAAEPLDASSAAAQNDIGIVGVPENYGYVLSTPEWKEGWSERGAIAAISTANGTTAVSRYYLYTVNTPVDMYLIYYYAEFTQSPLLSTDLVLFGSQPPAGKSGNAWLFRYNGTTYYYFGPLQPYARDSPLPFGLPAGYVGPFVIVADATGRWGGPPSVLSVSVETLKPWS</sequence>
<dbReference type="KEGG" id="ttn:TTX_0502"/>
<dbReference type="STRING" id="768679.TTX_0502"/>
<dbReference type="EMBL" id="FN869859">
    <property type="protein sequence ID" value="CCC81168.1"/>
    <property type="molecule type" value="Genomic_DNA"/>
</dbReference>
<accession>G4RNM4</accession>
<evidence type="ECO:0000313" key="1">
    <source>
        <dbReference type="EMBL" id="CCC81168.1"/>
    </source>
</evidence>
<evidence type="ECO:0000313" key="2">
    <source>
        <dbReference type="Proteomes" id="UP000002654"/>
    </source>
</evidence>
<protein>
    <recommendedName>
        <fullName evidence="3">Thermopsin</fullName>
    </recommendedName>
</protein>
<name>G4RNM4_THETK</name>
<proteinExistence type="predicted"/>
<reference evidence="1 2" key="1">
    <citation type="journal article" date="2011" name="PLoS ONE">
        <title>The complete genome sequence of Thermoproteus tenax: a physiologically versatile member of the Crenarchaeota.</title>
        <authorList>
            <person name="Siebers B."/>
            <person name="Zaparty M."/>
            <person name="Raddatz G."/>
            <person name="Tjaden B."/>
            <person name="Albers S.V."/>
            <person name="Bell S.D."/>
            <person name="Blombach F."/>
            <person name="Kletzin A."/>
            <person name="Kyrpides N."/>
            <person name="Lanz C."/>
            <person name="Plagens A."/>
            <person name="Rampp M."/>
            <person name="Rosinus A."/>
            <person name="von Jan M."/>
            <person name="Makarova K.S."/>
            <person name="Klenk H.P."/>
            <person name="Schuster S.C."/>
            <person name="Hensel R."/>
        </authorList>
    </citation>
    <scope>NUCLEOTIDE SEQUENCE [LARGE SCALE GENOMIC DNA]</scope>
    <source>
        <strain evidence="2">ATCC 35583 / DSM 2078 / JCM 9277 / NBRC 100435 / Kra 1</strain>
    </source>
</reference>
<dbReference type="RefSeq" id="WP_014126425.1">
    <property type="nucleotide sequence ID" value="NC_016070.1"/>
</dbReference>
<dbReference type="PaxDb" id="768679-TTX_0502"/>
<evidence type="ECO:0008006" key="3">
    <source>
        <dbReference type="Google" id="ProtNLM"/>
    </source>
</evidence>
<dbReference type="OrthoDB" id="28550at2157"/>
<dbReference type="AlphaFoldDB" id="G4RNM4"/>
<dbReference type="GeneID" id="11263503"/>
<organism evidence="1 2">
    <name type="scientific">Thermoproteus tenax (strain ATCC 35583 / DSM 2078 / JCM 9277 / NBRC 100435 / Kra 1)</name>
    <dbReference type="NCBI Taxonomy" id="768679"/>
    <lineage>
        <taxon>Archaea</taxon>
        <taxon>Thermoproteota</taxon>
        <taxon>Thermoprotei</taxon>
        <taxon>Thermoproteales</taxon>
        <taxon>Thermoproteaceae</taxon>
        <taxon>Thermoproteus</taxon>
    </lineage>
</organism>
<gene>
    <name evidence="1" type="ordered locus">TTX_0502</name>
</gene>
<dbReference type="HOGENOM" id="CLU_665024_0_0_2"/>